<dbReference type="Proteomes" id="UP000529795">
    <property type="component" value="Unassembled WGS sequence"/>
</dbReference>
<dbReference type="Gene3D" id="3.40.50.2000">
    <property type="entry name" value="Glycogen Phosphorylase B"/>
    <property type="match status" value="2"/>
</dbReference>
<keyword evidence="2 4" id="KW-0808">Transferase</keyword>
<dbReference type="SUPFAM" id="SSF53756">
    <property type="entry name" value="UDP-Glycosyltransferase/glycogen phosphorylase"/>
    <property type="match status" value="1"/>
</dbReference>
<organism evidence="4 5">
    <name type="scientific">Sphingomonas jinjuensis</name>
    <dbReference type="NCBI Taxonomy" id="535907"/>
    <lineage>
        <taxon>Bacteria</taxon>
        <taxon>Pseudomonadati</taxon>
        <taxon>Pseudomonadota</taxon>
        <taxon>Alphaproteobacteria</taxon>
        <taxon>Sphingomonadales</taxon>
        <taxon>Sphingomonadaceae</taxon>
        <taxon>Sphingomonas</taxon>
    </lineage>
</organism>
<dbReference type="CDD" id="cd03811">
    <property type="entry name" value="GT4_GT28_WabH-like"/>
    <property type="match status" value="1"/>
</dbReference>
<evidence type="ECO:0000313" key="4">
    <source>
        <dbReference type="EMBL" id="MBB4154987.1"/>
    </source>
</evidence>
<keyword evidence="5" id="KW-1185">Reference proteome</keyword>
<dbReference type="AlphaFoldDB" id="A0A840FH26"/>
<dbReference type="PANTHER" id="PTHR12526">
    <property type="entry name" value="GLYCOSYLTRANSFERASE"/>
    <property type="match status" value="1"/>
</dbReference>
<keyword evidence="1" id="KW-0328">Glycosyltransferase</keyword>
<evidence type="ECO:0000256" key="2">
    <source>
        <dbReference type="ARBA" id="ARBA00022679"/>
    </source>
</evidence>
<name>A0A840FH26_9SPHN</name>
<accession>A0A840FH26</accession>
<feature type="domain" description="Glycosyltransferase subfamily 4-like N-terminal" evidence="3">
    <location>
        <begin position="16"/>
        <end position="169"/>
    </location>
</feature>
<dbReference type="EMBL" id="JACIEV010000009">
    <property type="protein sequence ID" value="MBB4154987.1"/>
    <property type="molecule type" value="Genomic_DNA"/>
</dbReference>
<evidence type="ECO:0000259" key="3">
    <source>
        <dbReference type="Pfam" id="PF13439"/>
    </source>
</evidence>
<dbReference type="InterPro" id="IPR028098">
    <property type="entry name" value="Glyco_trans_4-like_N"/>
</dbReference>
<evidence type="ECO:0000256" key="1">
    <source>
        <dbReference type="ARBA" id="ARBA00022676"/>
    </source>
</evidence>
<dbReference type="GO" id="GO:0016757">
    <property type="term" value="F:glycosyltransferase activity"/>
    <property type="evidence" value="ECO:0007669"/>
    <property type="project" value="UniProtKB-KW"/>
</dbReference>
<dbReference type="RefSeq" id="WP_183986068.1">
    <property type="nucleotide sequence ID" value="NZ_JACIEV010000009.1"/>
</dbReference>
<protein>
    <submittedName>
        <fullName evidence="4">Glycosyltransferase involved in cell wall biosynthesis</fullName>
    </submittedName>
</protein>
<dbReference type="PANTHER" id="PTHR12526:SF510">
    <property type="entry name" value="D-INOSITOL 3-PHOSPHATE GLYCOSYLTRANSFERASE"/>
    <property type="match status" value="1"/>
</dbReference>
<dbReference type="Pfam" id="PF13692">
    <property type="entry name" value="Glyco_trans_1_4"/>
    <property type="match status" value="1"/>
</dbReference>
<dbReference type="Pfam" id="PF13439">
    <property type="entry name" value="Glyco_transf_4"/>
    <property type="match status" value="1"/>
</dbReference>
<proteinExistence type="predicted"/>
<comment type="caution">
    <text evidence="4">The sequence shown here is derived from an EMBL/GenBank/DDBJ whole genome shotgun (WGS) entry which is preliminary data.</text>
</comment>
<gene>
    <name evidence="4" type="ORF">GGQ80_002904</name>
</gene>
<sequence>MPAEHILIYARTLEGGGVERAMLRLARGWRAAGRRVTLVTGAATGPLVAEIPPGITLIDRGDPRWRSLLALPAIVDEVRPDVIFCPGNYYTVHALWLRARLGRRCPPIVAKLSNSPQRGDHGWLFDRVHRRWLSLHRRFLDRLVAMTPASAAQAEALYDMAGRIDVIANPPALPIAGARPVPLPPGRIVLGVGRLREQKRWDRLVATLPRLPSDVSLVILGEGPLRPALEAQAAALGVADRLHLPGHVADPLATMPHVAVLALVSDYEGVPGVLREALSVGTPVVTTRSSVAIDEIVTTPTLGTIVAADDTDALADALRHWLTAPRPAPVPPPGADAAVRYLGVFDSLVA</sequence>
<evidence type="ECO:0000313" key="5">
    <source>
        <dbReference type="Proteomes" id="UP000529795"/>
    </source>
</evidence>
<reference evidence="4 5" key="1">
    <citation type="submission" date="2020-08" db="EMBL/GenBank/DDBJ databases">
        <title>Genomic Encyclopedia of Type Strains, Phase IV (KMG-IV): sequencing the most valuable type-strain genomes for metagenomic binning, comparative biology and taxonomic classification.</title>
        <authorList>
            <person name="Goeker M."/>
        </authorList>
    </citation>
    <scope>NUCLEOTIDE SEQUENCE [LARGE SCALE GENOMIC DNA]</scope>
    <source>
        <strain evidence="4 5">YC6723</strain>
    </source>
</reference>